<accession>A0A0W0Z560</accession>
<organism evidence="1 2">
    <name type="scientific">Legionella santicrucis</name>
    <dbReference type="NCBI Taxonomy" id="45074"/>
    <lineage>
        <taxon>Bacteria</taxon>
        <taxon>Pseudomonadati</taxon>
        <taxon>Pseudomonadota</taxon>
        <taxon>Gammaproteobacteria</taxon>
        <taxon>Legionellales</taxon>
        <taxon>Legionellaceae</taxon>
        <taxon>Legionella</taxon>
    </lineage>
</organism>
<evidence type="ECO:0000313" key="1">
    <source>
        <dbReference type="EMBL" id="KTD63846.1"/>
    </source>
</evidence>
<dbReference type="STRING" id="45074.Lsan_1279"/>
<dbReference type="AlphaFoldDB" id="A0A0W0Z560"/>
<comment type="caution">
    <text evidence="1">The sequence shown here is derived from an EMBL/GenBank/DDBJ whole genome shotgun (WGS) entry which is preliminary data.</text>
</comment>
<proteinExistence type="predicted"/>
<gene>
    <name evidence="1" type="ORF">Lsan_1279</name>
</gene>
<dbReference type="PATRIC" id="fig|45074.5.peg.1361"/>
<dbReference type="EMBL" id="LNYU01000024">
    <property type="protein sequence ID" value="KTD63846.1"/>
    <property type="molecule type" value="Genomic_DNA"/>
</dbReference>
<reference evidence="1 2" key="1">
    <citation type="submission" date="2015-11" db="EMBL/GenBank/DDBJ databases">
        <title>Genomic analysis of 38 Legionella species identifies large and diverse effector repertoires.</title>
        <authorList>
            <person name="Burstein D."/>
            <person name="Amaro F."/>
            <person name="Zusman T."/>
            <person name="Lifshitz Z."/>
            <person name="Cohen O."/>
            <person name="Gilbert J.A."/>
            <person name="Pupko T."/>
            <person name="Shuman H.A."/>
            <person name="Segal G."/>
        </authorList>
    </citation>
    <scope>NUCLEOTIDE SEQUENCE [LARGE SCALE GENOMIC DNA]</scope>
    <source>
        <strain evidence="1 2">SC-63-C7</strain>
    </source>
</reference>
<keyword evidence="2" id="KW-1185">Reference proteome</keyword>
<evidence type="ECO:0000313" key="2">
    <source>
        <dbReference type="Proteomes" id="UP000054703"/>
    </source>
</evidence>
<name>A0A0W0Z560_9GAMM</name>
<dbReference type="Proteomes" id="UP000054703">
    <property type="component" value="Unassembled WGS sequence"/>
</dbReference>
<protein>
    <submittedName>
        <fullName evidence="1">Uncharacterized protein</fullName>
    </submittedName>
</protein>
<sequence>MGGYWSSSKRIVVEDYLKENCNSKALAMIFMNNIEIPTLNECLFTKIVETIKKEIISGEYPKMKQDLKYKLIADINLKEHKDFYLANLRMHHETIAAAANNSHSVSLNNAC</sequence>
<dbReference type="RefSeq" id="WP_237762060.1">
    <property type="nucleotide sequence ID" value="NZ_CAAAIH010000003.1"/>
</dbReference>